<comment type="subcellular location">
    <subcellularLocation>
        <location evidence="1">Cytoplasm</location>
    </subcellularLocation>
</comment>
<keyword evidence="2" id="KW-0963">Cytoplasm</keyword>
<organism evidence="7 8">
    <name type="scientific">Phaedon cochleariae</name>
    <name type="common">Mustard beetle</name>
    <dbReference type="NCBI Taxonomy" id="80249"/>
    <lineage>
        <taxon>Eukaryota</taxon>
        <taxon>Metazoa</taxon>
        <taxon>Ecdysozoa</taxon>
        <taxon>Arthropoda</taxon>
        <taxon>Hexapoda</taxon>
        <taxon>Insecta</taxon>
        <taxon>Pterygota</taxon>
        <taxon>Neoptera</taxon>
        <taxon>Endopterygota</taxon>
        <taxon>Coleoptera</taxon>
        <taxon>Polyphaga</taxon>
        <taxon>Cucujiformia</taxon>
        <taxon>Chrysomeloidea</taxon>
        <taxon>Chrysomelidae</taxon>
        <taxon>Chrysomelinae</taxon>
        <taxon>Chrysomelini</taxon>
        <taxon>Phaedon</taxon>
    </lineage>
</organism>
<dbReference type="InterPro" id="IPR000048">
    <property type="entry name" value="IQ_motif_EF-hand-BS"/>
</dbReference>
<keyword evidence="3" id="KW-0677">Repeat</keyword>
<feature type="region of interest" description="Disordered" evidence="6">
    <location>
        <begin position="222"/>
        <end position="241"/>
    </location>
</feature>
<dbReference type="OrthoDB" id="190375at2759"/>
<dbReference type="Pfam" id="PF00612">
    <property type="entry name" value="IQ"/>
    <property type="match status" value="3"/>
</dbReference>
<evidence type="ECO:0000256" key="1">
    <source>
        <dbReference type="ARBA" id="ARBA00004496"/>
    </source>
</evidence>
<evidence type="ECO:0000256" key="3">
    <source>
        <dbReference type="ARBA" id="ARBA00022737"/>
    </source>
</evidence>
<dbReference type="PROSITE" id="PS50096">
    <property type="entry name" value="IQ"/>
    <property type="match status" value="3"/>
</dbReference>
<dbReference type="PANTHER" id="PTHR22706:SF1">
    <property type="entry name" value="ASSEMBLY FACTOR FOR SPINDLE MICROTUBULES"/>
    <property type="match status" value="1"/>
</dbReference>
<keyword evidence="4" id="KW-0112">Calmodulin-binding</keyword>
<dbReference type="CDD" id="cd23767">
    <property type="entry name" value="IQCD"/>
    <property type="match status" value="2"/>
</dbReference>
<evidence type="ECO:0000313" key="8">
    <source>
        <dbReference type="Proteomes" id="UP001153737"/>
    </source>
</evidence>
<dbReference type="PANTHER" id="PTHR22706">
    <property type="entry name" value="ASSEMBLY FACTOR FOR SPINDLE MICROTUBULES"/>
    <property type="match status" value="1"/>
</dbReference>
<dbReference type="SMART" id="SM00015">
    <property type="entry name" value="IQ"/>
    <property type="match status" value="3"/>
</dbReference>
<name>A0A9N9SFH8_PHACE</name>
<reference evidence="7" key="1">
    <citation type="submission" date="2022-01" db="EMBL/GenBank/DDBJ databases">
        <authorList>
            <person name="King R."/>
        </authorList>
    </citation>
    <scope>NUCLEOTIDE SEQUENCE</scope>
</reference>
<dbReference type="InterPro" id="IPR027417">
    <property type="entry name" value="P-loop_NTPase"/>
</dbReference>
<dbReference type="GO" id="GO:0051295">
    <property type="term" value="P:establishment of meiotic spindle localization"/>
    <property type="evidence" value="ECO:0007669"/>
    <property type="project" value="TreeGrafter"/>
</dbReference>
<evidence type="ECO:0000256" key="5">
    <source>
        <dbReference type="SAM" id="Coils"/>
    </source>
</evidence>
<accession>A0A9N9SFH8</accession>
<dbReference type="FunFam" id="1.20.5.190:FF:000084">
    <property type="entry name" value="Abnormal spindle microtubule assembly"/>
    <property type="match status" value="1"/>
</dbReference>
<evidence type="ECO:0000256" key="2">
    <source>
        <dbReference type="ARBA" id="ARBA00022490"/>
    </source>
</evidence>
<dbReference type="GO" id="GO:0005737">
    <property type="term" value="C:cytoplasm"/>
    <property type="evidence" value="ECO:0007669"/>
    <property type="project" value="UniProtKB-SubCell"/>
</dbReference>
<dbReference type="AlphaFoldDB" id="A0A9N9SFH8"/>
<feature type="coiled-coil region" evidence="5">
    <location>
        <begin position="114"/>
        <end position="141"/>
    </location>
</feature>
<dbReference type="InterPro" id="IPR051185">
    <property type="entry name" value="ASPM"/>
</dbReference>
<dbReference type="GO" id="GO:0000922">
    <property type="term" value="C:spindle pole"/>
    <property type="evidence" value="ECO:0007669"/>
    <property type="project" value="TreeGrafter"/>
</dbReference>
<dbReference type="GO" id="GO:0005516">
    <property type="term" value="F:calmodulin binding"/>
    <property type="evidence" value="ECO:0007669"/>
    <property type="project" value="UniProtKB-KW"/>
</dbReference>
<gene>
    <name evidence="7" type="ORF">PHAECO_LOCUS3798</name>
</gene>
<evidence type="ECO:0000313" key="7">
    <source>
        <dbReference type="EMBL" id="CAG9816283.1"/>
    </source>
</evidence>
<keyword evidence="8" id="KW-1185">Reference proteome</keyword>
<dbReference type="GO" id="GO:0000278">
    <property type="term" value="P:mitotic cell cycle"/>
    <property type="evidence" value="ECO:0007669"/>
    <property type="project" value="TreeGrafter"/>
</dbReference>
<dbReference type="SUPFAM" id="SSF52540">
    <property type="entry name" value="P-loop containing nucleoside triphosphate hydrolases"/>
    <property type="match status" value="1"/>
</dbReference>
<keyword evidence="5" id="KW-0175">Coiled coil</keyword>
<dbReference type="Proteomes" id="UP001153737">
    <property type="component" value="Chromosome 13"/>
</dbReference>
<proteinExistence type="predicted"/>
<dbReference type="GO" id="GO:0007051">
    <property type="term" value="P:spindle organization"/>
    <property type="evidence" value="ECO:0007669"/>
    <property type="project" value="TreeGrafter"/>
</dbReference>
<evidence type="ECO:0000256" key="4">
    <source>
        <dbReference type="ARBA" id="ARBA00022860"/>
    </source>
</evidence>
<protein>
    <submittedName>
        <fullName evidence="7">Uncharacterized protein</fullName>
    </submittedName>
</protein>
<reference evidence="7" key="2">
    <citation type="submission" date="2022-10" db="EMBL/GenBank/DDBJ databases">
        <authorList>
            <consortium name="ENA_rothamsted_submissions"/>
            <consortium name="culmorum"/>
            <person name="King R."/>
        </authorList>
    </citation>
    <scope>NUCLEOTIDE SEQUENCE</scope>
</reference>
<sequence length="336" mass="40252">MASVYHLYEEVVHIEDDIVMKFKLHAVTAKKDHFAATKIQSVFRGYVVRKEMKKLNMAATLIQKHVRGWLLRYHMPDILQEYHDMVCFKYYNGMATRIQARWRGYKVRKYEICIKDHLEEQEQMKKANEDMQKALTQQRSQGGNGSGVMDFEKEKIKIEKILKCIFNRHHLLRTQQKGGVLSIQGKDELSELEKLLKSVSWTDYMKNLRKLYNRLSKEKNENQYKYSDKKSRKQEDLLRTKEPSDISVQNGYLDKDIHEKPFIFSRKIEREPYERNITKTEKYKKVETKILRTFDKSLNISEHDFDLTVLKKAVKESDVPPYYIDFWFQKCFIHSL</sequence>
<dbReference type="Gene3D" id="1.20.5.190">
    <property type="match status" value="1"/>
</dbReference>
<dbReference type="EMBL" id="OU896719">
    <property type="protein sequence ID" value="CAG9816283.1"/>
    <property type="molecule type" value="Genomic_DNA"/>
</dbReference>
<evidence type="ECO:0000256" key="6">
    <source>
        <dbReference type="SAM" id="MobiDB-lite"/>
    </source>
</evidence>